<dbReference type="InterPro" id="IPR016181">
    <property type="entry name" value="Acyl_CoA_acyltransferase"/>
</dbReference>
<dbReference type="EMBL" id="CP009933">
    <property type="protein sequence ID" value="AKA68490.1"/>
    <property type="molecule type" value="Genomic_DNA"/>
</dbReference>
<evidence type="ECO:0000313" key="4">
    <source>
        <dbReference type="EMBL" id="AKA68490.1"/>
    </source>
</evidence>
<gene>
    <name evidence="4" type="ORF">CSCA_1365</name>
</gene>
<evidence type="ECO:0000313" key="5">
    <source>
        <dbReference type="Proteomes" id="UP000033115"/>
    </source>
</evidence>
<dbReference type="GO" id="GO:0016747">
    <property type="term" value="F:acyltransferase activity, transferring groups other than amino-acyl groups"/>
    <property type="evidence" value="ECO:0007669"/>
    <property type="project" value="InterPro"/>
</dbReference>
<protein>
    <submittedName>
        <fullName evidence="4">GCN5-related N-acetyltransferase</fullName>
    </submittedName>
</protein>
<feature type="domain" description="N-acetyltransferase" evidence="3">
    <location>
        <begin position="147"/>
        <end position="287"/>
    </location>
</feature>
<dbReference type="InterPro" id="IPR000182">
    <property type="entry name" value="GNAT_dom"/>
</dbReference>
<evidence type="ECO:0000256" key="2">
    <source>
        <dbReference type="ARBA" id="ARBA00023315"/>
    </source>
</evidence>
<dbReference type="Pfam" id="PF00583">
    <property type="entry name" value="Acetyltransf_1"/>
    <property type="match status" value="1"/>
</dbReference>
<dbReference type="PANTHER" id="PTHR43420">
    <property type="entry name" value="ACETYLTRANSFERASE"/>
    <property type="match status" value="1"/>
</dbReference>
<name>A0A0E3M884_CLOSL</name>
<dbReference type="InterPro" id="IPR050680">
    <property type="entry name" value="YpeA/RimI_acetyltransf"/>
</dbReference>
<proteinExistence type="predicted"/>
<dbReference type="PROSITE" id="PS51186">
    <property type="entry name" value="GNAT"/>
    <property type="match status" value="1"/>
</dbReference>
<dbReference type="CDD" id="cd04301">
    <property type="entry name" value="NAT_SF"/>
    <property type="match status" value="1"/>
</dbReference>
<dbReference type="AlphaFoldDB" id="A0A0E3M884"/>
<dbReference type="HOGENOM" id="CLU_082666_0_0_9"/>
<evidence type="ECO:0000259" key="3">
    <source>
        <dbReference type="PROSITE" id="PS51186"/>
    </source>
</evidence>
<dbReference type="Proteomes" id="UP000033115">
    <property type="component" value="Chromosome"/>
</dbReference>
<dbReference type="STRING" id="1548.CSCA_1365"/>
<dbReference type="Gene3D" id="3.40.630.30">
    <property type="match status" value="1"/>
</dbReference>
<keyword evidence="5" id="KW-1185">Reference proteome</keyword>
<sequence length="287" mass="34126">MFQCVRLNKKNLDIFKKLNTSNSSFNSLNKDFFEAYDKCNFASQMFLKRKVKLLKKQDDYIGYIWFEMEDKNNCNINSLNVPKIHSHLPYKFLIDILKPNCTISYLCENNNYNFEVLQNIGFHKKDGTLILLYCIEEHIPLMQKEGLEFQIFRLGVDEKLRCDIQNKIFKDDSRIPLTLEDIYIDEMQNYYVQNGSIFLKRNEEYIGYGQIILEDDIPVIVNFGIIEEYRGYGYSKILIRYLFNIIKCNNFTKVKIKVKSSNEIALNLYKSLGFKIVGQIYKWQLKK</sequence>
<dbReference type="KEGG" id="csq:CSCA_1365"/>
<dbReference type="PANTHER" id="PTHR43420:SF12">
    <property type="entry name" value="N-ACETYLTRANSFERASE DOMAIN-CONTAINING PROTEIN"/>
    <property type="match status" value="1"/>
</dbReference>
<evidence type="ECO:0000256" key="1">
    <source>
        <dbReference type="ARBA" id="ARBA00022679"/>
    </source>
</evidence>
<reference evidence="4 5" key="1">
    <citation type="journal article" date="2015" name="J. Biotechnol.">
        <title>Complete genome sequence of a malodorant-producing acetogen, Clostridium scatologenes ATCC 25775(T).</title>
        <authorList>
            <person name="Zhu Z."/>
            <person name="Guo T."/>
            <person name="Zheng H."/>
            <person name="Song T."/>
            <person name="Ouyang P."/>
            <person name="Xie J."/>
        </authorList>
    </citation>
    <scope>NUCLEOTIDE SEQUENCE [LARGE SCALE GENOMIC DNA]</scope>
    <source>
        <strain evidence="4 5">ATCC 25775</strain>
    </source>
</reference>
<dbReference type="SUPFAM" id="SSF55729">
    <property type="entry name" value="Acyl-CoA N-acyltransferases (Nat)"/>
    <property type="match status" value="1"/>
</dbReference>
<organism evidence="4 5">
    <name type="scientific">Clostridium scatologenes</name>
    <dbReference type="NCBI Taxonomy" id="1548"/>
    <lineage>
        <taxon>Bacteria</taxon>
        <taxon>Bacillati</taxon>
        <taxon>Bacillota</taxon>
        <taxon>Clostridia</taxon>
        <taxon>Eubacteriales</taxon>
        <taxon>Clostridiaceae</taxon>
        <taxon>Clostridium</taxon>
    </lineage>
</organism>
<accession>A0A0E3M884</accession>
<keyword evidence="2" id="KW-0012">Acyltransferase</keyword>
<dbReference type="RefSeq" id="WP_029159929.1">
    <property type="nucleotide sequence ID" value="NZ_CP009933.1"/>
</dbReference>
<keyword evidence="1 4" id="KW-0808">Transferase</keyword>